<organism evidence="2 3">
    <name type="scientific">Tanacetum coccineum</name>
    <dbReference type="NCBI Taxonomy" id="301880"/>
    <lineage>
        <taxon>Eukaryota</taxon>
        <taxon>Viridiplantae</taxon>
        <taxon>Streptophyta</taxon>
        <taxon>Embryophyta</taxon>
        <taxon>Tracheophyta</taxon>
        <taxon>Spermatophyta</taxon>
        <taxon>Magnoliopsida</taxon>
        <taxon>eudicotyledons</taxon>
        <taxon>Gunneridae</taxon>
        <taxon>Pentapetalae</taxon>
        <taxon>asterids</taxon>
        <taxon>campanulids</taxon>
        <taxon>Asterales</taxon>
        <taxon>Asteraceae</taxon>
        <taxon>Asteroideae</taxon>
        <taxon>Anthemideae</taxon>
        <taxon>Anthemidinae</taxon>
        <taxon>Tanacetum</taxon>
    </lineage>
</organism>
<accession>A0ABQ5IMF7</accession>
<evidence type="ECO:0000256" key="1">
    <source>
        <dbReference type="SAM" id="MobiDB-lite"/>
    </source>
</evidence>
<gene>
    <name evidence="2" type="ORF">Tco_1110817</name>
</gene>
<dbReference type="Proteomes" id="UP001151760">
    <property type="component" value="Unassembled WGS sequence"/>
</dbReference>
<evidence type="ECO:0000313" key="2">
    <source>
        <dbReference type="EMBL" id="GJU00479.1"/>
    </source>
</evidence>
<keyword evidence="3" id="KW-1185">Reference proteome</keyword>
<feature type="compositionally biased region" description="Polar residues" evidence="1">
    <location>
        <begin position="1"/>
        <end position="12"/>
    </location>
</feature>
<feature type="region of interest" description="Disordered" evidence="1">
    <location>
        <begin position="1"/>
        <end position="22"/>
    </location>
</feature>
<protein>
    <submittedName>
        <fullName evidence="2">Uncharacterized protein</fullName>
    </submittedName>
</protein>
<reference evidence="2" key="1">
    <citation type="journal article" date="2022" name="Int. J. Mol. Sci.">
        <title>Draft Genome of Tanacetum Coccineum: Genomic Comparison of Closely Related Tanacetum-Family Plants.</title>
        <authorList>
            <person name="Yamashiro T."/>
            <person name="Shiraishi A."/>
            <person name="Nakayama K."/>
            <person name="Satake H."/>
        </authorList>
    </citation>
    <scope>NUCLEOTIDE SEQUENCE</scope>
</reference>
<reference evidence="2" key="2">
    <citation type="submission" date="2022-01" db="EMBL/GenBank/DDBJ databases">
        <authorList>
            <person name="Yamashiro T."/>
            <person name="Shiraishi A."/>
            <person name="Satake H."/>
            <person name="Nakayama K."/>
        </authorList>
    </citation>
    <scope>NUCLEOTIDE SEQUENCE</scope>
</reference>
<comment type="caution">
    <text evidence="2">The sequence shown here is derived from an EMBL/GenBank/DDBJ whole genome shotgun (WGS) entry which is preliminary data.</text>
</comment>
<dbReference type="EMBL" id="BQNB010020868">
    <property type="protein sequence ID" value="GJU00479.1"/>
    <property type="molecule type" value="Genomic_DNA"/>
</dbReference>
<evidence type="ECO:0000313" key="3">
    <source>
        <dbReference type="Proteomes" id="UP001151760"/>
    </source>
</evidence>
<name>A0ABQ5IMF7_9ASTR</name>
<proteinExistence type="predicted"/>
<sequence length="210" mass="23976">MSSSPGLSSAQATRHGPRSYRTTDERIGRLMYQRCEEKILYWLNLANIKGSSHRPPIVRKCLTLQGQGRPKHQGNLGLLVQPEIPEWKWDNITKILHASFLTSSKVLNHLGDCGPTYKNYTSSPYKENDSIGQVGKIYFKFLVFISESFLGTDISMSIAYIQKLDGQREERTHSTLMRTWLRAAVITILAKLVKHLPVAEFFIQQQLFHA</sequence>